<dbReference type="InterPro" id="IPR000566">
    <property type="entry name" value="Lipocln_cytosolic_FA-bd_dom"/>
</dbReference>
<comment type="similarity">
    <text evidence="1 2">Belongs to the calycin superfamily. Lipocalin family.</text>
</comment>
<dbReference type="PATRIC" id="fig|421052.3.peg.1026"/>
<accession>S3NC67</accession>
<feature type="signal peptide" evidence="2">
    <location>
        <begin position="1"/>
        <end position="29"/>
    </location>
</feature>
<dbReference type="RefSeq" id="WP_016655465.1">
    <property type="nucleotide sequence ID" value="NZ_KE340352.1"/>
</dbReference>
<reference evidence="4 5" key="1">
    <citation type="submission" date="2013-06" db="EMBL/GenBank/DDBJ databases">
        <title>The Genome Sequence of Acinetobacter rudis CIP 110305.</title>
        <authorList>
            <consortium name="The Broad Institute Genome Sequencing Platform"/>
            <consortium name="The Broad Institute Genome Sequencing Center for Infectious Disease"/>
            <person name="Cerqueira G."/>
            <person name="Feldgarden M."/>
            <person name="Courvalin P."/>
            <person name="Perichon B."/>
            <person name="Grillot-Courvalin C."/>
            <person name="Clermont D."/>
            <person name="Rocha E."/>
            <person name="Yoon E.-J."/>
            <person name="Nemec A."/>
            <person name="Young S.K."/>
            <person name="Zeng Q."/>
            <person name="Gargeya S."/>
            <person name="Fitzgerald M."/>
            <person name="Abouelleil A."/>
            <person name="Alvarado L."/>
            <person name="Berlin A.M."/>
            <person name="Chapman S.B."/>
            <person name="Dewar J."/>
            <person name="Goldberg J."/>
            <person name="Griggs A."/>
            <person name="Gujja S."/>
            <person name="Hansen M."/>
            <person name="Howarth C."/>
            <person name="Imamovic A."/>
            <person name="Larimer J."/>
            <person name="McCowan C."/>
            <person name="Murphy C."/>
            <person name="Pearson M."/>
            <person name="Priest M."/>
            <person name="Roberts A."/>
            <person name="Saif S."/>
            <person name="Shea T."/>
            <person name="Sykes S."/>
            <person name="Wortman J."/>
            <person name="Nusbaum C."/>
            <person name="Birren B."/>
        </authorList>
    </citation>
    <scope>NUCLEOTIDE SEQUENCE [LARGE SCALE GENOMIC DNA]</scope>
    <source>
        <strain evidence="4 5">CIP 110305</strain>
    </source>
</reference>
<name>S3NC67_9GAMM</name>
<sequence>MNDATIKKKLSGIVLGVLCYCFAVMPLQAAELQAVDKVELDKFLGVWYEILSKPSSTTKRCNRDITSTYTLNEYGHLLAERQCLDQDQKPLTFVGEAYPVNEPRYSKFKLSFMPEAIRWLPLGQNDYWILKLDEQYQMALIGEPNKQSMWLLSRDPHPNQAVVQQYLNYAKSLGYKVDDVVYTTHQK</sequence>
<feature type="domain" description="Lipocalin/cytosolic fatty-acid binding" evidence="3">
    <location>
        <begin position="38"/>
        <end position="183"/>
    </location>
</feature>
<dbReference type="GO" id="GO:0008289">
    <property type="term" value="F:lipid binding"/>
    <property type="evidence" value="ECO:0007669"/>
    <property type="project" value="UniProtKB-UniRule"/>
</dbReference>
<dbReference type="OrthoDB" id="9793905at2"/>
<comment type="caution">
    <text evidence="4">The sequence shown here is derived from an EMBL/GenBank/DDBJ whole genome shotgun (WGS) entry which is preliminary data.</text>
</comment>
<dbReference type="Gene3D" id="2.40.128.20">
    <property type="match status" value="1"/>
</dbReference>
<dbReference type="EMBL" id="ATGI01000008">
    <property type="protein sequence ID" value="EPF77377.1"/>
    <property type="molecule type" value="Genomic_DNA"/>
</dbReference>
<proteinExistence type="inferred from homology"/>
<dbReference type="InterPro" id="IPR022271">
    <property type="entry name" value="Lipocalin_ApoD"/>
</dbReference>
<evidence type="ECO:0000313" key="4">
    <source>
        <dbReference type="EMBL" id="EPF77377.1"/>
    </source>
</evidence>
<dbReference type="SUPFAM" id="SSF50814">
    <property type="entry name" value="Lipocalins"/>
    <property type="match status" value="1"/>
</dbReference>
<comment type="subcellular location">
    <subcellularLocation>
        <location evidence="2">Cell outer membrane</location>
    </subcellularLocation>
</comment>
<keyword evidence="2" id="KW-0998">Cell outer membrane</keyword>
<evidence type="ECO:0000256" key="2">
    <source>
        <dbReference type="PIRNR" id="PIRNR036893"/>
    </source>
</evidence>
<dbReference type="PROSITE" id="PS00213">
    <property type="entry name" value="LIPOCALIN"/>
    <property type="match status" value="1"/>
</dbReference>
<dbReference type="PANTHER" id="PTHR10612">
    <property type="entry name" value="APOLIPOPROTEIN D"/>
    <property type="match status" value="1"/>
</dbReference>
<keyword evidence="2" id="KW-0446">Lipid-binding</keyword>
<dbReference type="InterPro" id="IPR047202">
    <property type="entry name" value="Lipocalin_Blc-like_dom"/>
</dbReference>
<dbReference type="STRING" id="632955.GCA_000829675_01109"/>
<comment type="function">
    <text evidence="2">Involved in the storage or transport of lipids necessary for membrane maintenance under stressful conditions. Displays a binding preference for lysophospholipids.</text>
</comment>
<dbReference type="PIRSF" id="PIRSF036893">
    <property type="entry name" value="Lipocalin_ApoD"/>
    <property type="match status" value="1"/>
</dbReference>
<dbReference type="eggNOG" id="COG3040">
    <property type="taxonomic scope" value="Bacteria"/>
</dbReference>
<keyword evidence="2" id="KW-0472">Membrane</keyword>
<gene>
    <name evidence="4" type="ORF">F945_01044</name>
</gene>
<evidence type="ECO:0000259" key="3">
    <source>
        <dbReference type="Pfam" id="PF08212"/>
    </source>
</evidence>
<dbReference type="Pfam" id="PF08212">
    <property type="entry name" value="Lipocalin_2"/>
    <property type="match status" value="1"/>
</dbReference>
<dbReference type="PANTHER" id="PTHR10612:SF34">
    <property type="entry name" value="APOLIPOPROTEIN D"/>
    <property type="match status" value="1"/>
</dbReference>
<keyword evidence="2" id="KW-0732">Signal</keyword>
<dbReference type="InterPro" id="IPR022272">
    <property type="entry name" value="Lipocalin_CS"/>
</dbReference>
<protein>
    <recommendedName>
        <fullName evidence="2">Outer membrane lipoprotein Blc</fullName>
    </recommendedName>
</protein>
<feature type="chain" id="PRO_5013433703" description="Outer membrane lipoprotein Blc" evidence="2">
    <location>
        <begin position="30"/>
        <end position="187"/>
    </location>
</feature>
<dbReference type="GO" id="GO:0009279">
    <property type="term" value="C:cell outer membrane"/>
    <property type="evidence" value="ECO:0007669"/>
    <property type="project" value="UniProtKB-SubCell"/>
</dbReference>
<dbReference type="GO" id="GO:0006950">
    <property type="term" value="P:response to stress"/>
    <property type="evidence" value="ECO:0007669"/>
    <property type="project" value="UniProtKB-ARBA"/>
</dbReference>
<comment type="subunit">
    <text evidence="2">Homodimer.</text>
</comment>
<evidence type="ECO:0000313" key="5">
    <source>
        <dbReference type="Proteomes" id="UP000014568"/>
    </source>
</evidence>
<dbReference type="InterPro" id="IPR012674">
    <property type="entry name" value="Calycin"/>
</dbReference>
<dbReference type="AlphaFoldDB" id="S3NC67"/>
<keyword evidence="2" id="KW-0449">Lipoprotein</keyword>
<evidence type="ECO:0000256" key="1">
    <source>
        <dbReference type="ARBA" id="ARBA00006889"/>
    </source>
</evidence>
<keyword evidence="5" id="KW-1185">Reference proteome</keyword>
<dbReference type="HOGENOM" id="CLU_068449_3_1_6"/>
<dbReference type="Proteomes" id="UP000014568">
    <property type="component" value="Unassembled WGS sequence"/>
</dbReference>
<organism evidence="4 5">
    <name type="scientific">Acinetobacter rudis CIP 110305</name>
    <dbReference type="NCBI Taxonomy" id="421052"/>
    <lineage>
        <taxon>Bacteria</taxon>
        <taxon>Pseudomonadati</taxon>
        <taxon>Pseudomonadota</taxon>
        <taxon>Gammaproteobacteria</taxon>
        <taxon>Moraxellales</taxon>
        <taxon>Moraxellaceae</taxon>
        <taxon>Acinetobacter</taxon>
    </lineage>
</organism>
<dbReference type="CDD" id="cd19438">
    <property type="entry name" value="lipocalin_Blc-like"/>
    <property type="match status" value="1"/>
</dbReference>